<dbReference type="Proteomes" id="UP000233551">
    <property type="component" value="Unassembled WGS sequence"/>
</dbReference>
<protein>
    <submittedName>
        <fullName evidence="1">Uncharacterized protein</fullName>
    </submittedName>
</protein>
<evidence type="ECO:0000313" key="2">
    <source>
        <dbReference type="Proteomes" id="UP000233551"/>
    </source>
</evidence>
<organism evidence="1 2">
    <name type="scientific">Punica granatum</name>
    <name type="common">Pomegranate</name>
    <dbReference type="NCBI Taxonomy" id="22663"/>
    <lineage>
        <taxon>Eukaryota</taxon>
        <taxon>Viridiplantae</taxon>
        <taxon>Streptophyta</taxon>
        <taxon>Embryophyta</taxon>
        <taxon>Tracheophyta</taxon>
        <taxon>Spermatophyta</taxon>
        <taxon>Magnoliopsida</taxon>
        <taxon>eudicotyledons</taxon>
        <taxon>Gunneridae</taxon>
        <taxon>Pentapetalae</taxon>
        <taxon>rosids</taxon>
        <taxon>malvids</taxon>
        <taxon>Myrtales</taxon>
        <taxon>Lythraceae</taxon>
        <taxon>Punica</taxon>
    </lineage>
</organism>
<gene>
    <name evidence="1" type="ORF">CRG98_032476</name>
</gene>
<comment type="caution">
    <text evidence="1">The sequence shown here is derived from an EMBL/GenBank/DDBJ whole genome shotgun (WGS) entry which is preliminary data.</text>
</comment>
<reference evidence="1 2" key="1">
    <citation type="submission" date="2017-11" db="EMBL/GenBank/DDBJ databases">
        <title>De-novo sequencing of pomegranate (Punica granatum L.) genome.</title>
        <authorList>
            <person name="Akparov Z."/>
            <person name="Amiraslanov A."/>
            <person name="Hajiyeva S."/>
            <person name="Abbasov M."/>
            <person name="Kaur K."/>
            <person name="Hamwieh A."/>
            <person name="Solovyev V."/>
            <person name="Salamov A."/>
            <person name="Braich B."/>
            <person name="Kosarev P."/>
            <person name="Mahmoud A."/>
            <person name="Hajiyev E."/>
            <person name="Babayeva S."/>
            <person name="Izzatullayeva V."/>
            <person name="Mammadov A."/>
            <person name="Mammadov A."/>
            <person name="Sharifova S."/>
            <person name="Ojaghi J."/>
            <person name="Eynullazada K."/>
            <person name="Bayramov B."/>
            <person name="Abdulazimova A."/>
            <person name="Shahmuradov I."/>
        </authorList>
    </citation>
    <scope>NUCLEOTIDE SEQUENCE [LARGE SCALE GENOMIC DNA]</scope>
    <source>
        <strain evidence="2">cv. AG2017</strain>
        <tissue evidence="1">Leaf</tissue>
    </source>
</reference>
<dbReference type="EMBL" id="PGOL01002550">
    <property type="protein sequence ID" value="PKI47134.1"/>
    <property type="molecule type" value="Genomic_DNA"/>
</dbReference>
<sequence>MCSRRARMRTFGSNRSAWECPSFRECVMDTREKESPLTILLPRMSRAVSSCSVIIPLQLIMSFESIPKLNSTANSVNRASNLVIEGQGVEPKCVESYGLSSTRMTISHGTAGPGGIENRARMAAAPGGIENGARMASGPGGIKNGA</sequence>
<name>A0A2I0IT20_PUNGR</name>
<keyword evidence="2" id="KW-1185">Reference proteome</keyword>
<evidence type="ECO:0000313" key="1">
    <source>
        <dbReference type="EMBL" id="PKI47134.1"/>
    </source>
</evidence>
<accession>A0A2I0IT20</accession>
<proteinExistence type="predicted"/>
<dbReference type="AlphaFoldDB" id="A0A2I0IT20"/>